<protein>
    <submittedName>
        <fullName evidence="2">Transcriptional regulator</fullName>
    </submittedName>
</protein>
<evidence type="ECO:0000256" key="1">
    <source>
        <dbReference type="SAM" id="Phobius"/>
    </source>
</evidence>
<gene>
    <name evidence="2" type="ORF">SPF06_08055</name>
</gene>
<accession>A0ABU5T518</accession>
<feature type="transmembrane region" description="Helical" evidence="1">
    <location>
        <begin position="12"/>
        <end position="35"/>
    </location>
</feature>
<evidence type="ECO:0000313" key="2">
    <source>
        <dbReference type="EMBL" id="MEA5454670.1"/>
    </source>
</evidence>
<organism evidence="2 3">
    <name type="scientific">Sinomonas terricola</name>
    <dbReference type="NCBI Taxonomy" id="3110330"/>
    <lineage>
        <taxon>Bacteria</taxon>
        <taxon>Bacillati</taxon>
        <taxon>Actinomycetota</taxon>
        <taxon>Actinomycetes</taxon>
        <taxon>Micrococcales</taxon>
        <taxon>Micrococcaceae</taxon>
        <taxon>Sinomonas</taxon>
    </lineage>
</organism>
<keyword evidence="1" id="KW-0472">Membrane</keyword>
<sequence>MTVTKHSSPWIWTSLTAVLLWAFAVLIGGLGFVMASETARESTADGTFLQSLFGIPFFEGFRADGRFGVHLQWGLVPLLALPAAATAAAAIIGKQRAVRQG</sequence>
<keyword evidence="1" id="KW-1133">Transmembrane helix</keyword>
<dbReference type="EMBL" id="JAYGGQ010000004">
    <property type="protein sequence ID" value="MEA5454670.1"/>
    <property type="molecule type" value="Genomic_DNA"/>
</dbReference>
<reference evidence="2 3" key="1">
    <citation type="submission" date="2023-12" db="EMBL/GenBank/DDBJ databases">
        <title>Sinomonas terricola sp. nov, isolated from litchi orchard soil in Guangdong, PR China.</title>
        <authorList>
            <person name="Jiaxin W."/>
            <person name="Yang Z."/>
            <person name="Honghui Z."/>
        </authorList>
    </citation>
    <scope>NUCLEOTIDE SEQUENCE [LARGE SCALE GENOMIC DNA]</scope>
    <source>
        <strain evidence="2 3">JGH33</strain>
    </source>
</reference>
<feature type="transmembrane region" description="Helical" evidence="1">
    <location>
        <begin position="71"/>
        <end position="92"/>
    </location>
</feature>
<proteinExistence type="predicted"/>
<comment type="caution">
    <text evidence="2">The sequence shown here is derived from an EMBL/GenBank/DDBJ whole genome shotgun (WGS) entry which is preliminary data.</text>
</comment>
<name>A0ABU5T518_9MICC</name>
<evidence type="ECO:0000313" key="3">
    <source>
        <dbReference type="Proteomes" id="UP001304769"/>
    </source>
</evidence>
<keyword evidence="3" id="KW-1185">Reference proteome</keyword>
<dbReference type="RefSeq" id="WP_323278510.1">
    <property type="nucleotide sequence ID" value="NZ_JAYGGQ010000004.1"/>
</dbReference>
<dbReference type="Proteomes" id="UP001304769">
    <property type="component" value="Unassembled WGS sequence"/>
</dbReference>
<keyword evidence="1" id="KW-0812">Transmembrane</keyword>